<name>A0A0N9V7G0_SPHMC</name>
<feature type="transmembrane region" description="Helical" evidence="8">
    <location>
        <begin position="55"/>
        <end position="76"/>
    </location>
</feature>
<protein>
    <submittedName>
        <fullName evidence="9">Type IV secretion system protein VirB10</fullName>
    </submittedName>
</protein>
<sequence>MMADTVDPERASDRGANRPAVDQTPDPDEIDRTPASERGSKMPSISGTTMDPKKMIGLAAAAGAVMFTVLALGTGLTGNTALPPVKPKPALEPAQYDPATVIAPTLAGAATDPDAPISLGEPAVPAIGPQQGSPAALQQPLQQSPAEALRESTRRSSLIAYGGERESAGGSVRYGDHGTAANPGHAASPELTNLDKLRRGSVIGQAQARALPDRNFLITAGSFIPCVLQTAMDSSQPGYVSCILPRNIFSDNGRVVLMEKGTKILGEYQGGLNRGQYRLFVLWTRAVTPRGIAIDVGSPATDALGRGGVDGRVNNFFWQRFGTALLFSLVEDAATVGSEAVGNNGSNTTRVPSDAASTVLQQNAEIKPVLRKNQGEDVGITVAQDFDFSTVYGLALK</sequence>
<proteinExistence type="inferred from homology"/>
<feature type="compositionally biased region" description="Low complexity" evidence="7">
    <location>
        <begin position="128"/>
        <end position="145"/>
    </location>
</feature>
<feature type="compositionally biased region" description="Basic and acidic residues" evidence="7">
    <location>
        <begin position="30"/>
        <end position="40"/>
    </location>
</feature>
<evidence type="ECO:0000256" key="7">
    <source>
        <dbReference type="SAM" id="MobiDB-lite"/>
    </source>
</evidence>
<dbReference type="InterPro" id="IPR042217">
    <property type="entry name" value="T4SS_VirB10/TrbI"/>
</dbReference>
<reference evidence="9 10" key="1">
    <citation type="journal article" date="2015" name="Genome Announc.">
        <title>Complete Genome Sequence of Polypropylene Glycol- and Polyethylene Glycol-Degrading Sphingopyxis macrogoltabida Strain EY-1.</title>
        <authorList>
            <person name="Ohtsubo Y."/>
            <person name="Nagata Y."/>
            <person name="Numata M."/>
            <person name="Tsuchikane K."/>
            <person name="Hosoyama A."/>
            <person name="Yamazoe A."/>
            <person name="Tsuda M."/>
            <person name="Fujita N."/>
            <person name="Kawai F."/>
        </authorList>
    </citation>
    <scope>NUCLEOTIDE SEQUENCE [LARGE SCALE GENOMIC DNA]</scope>
    <source>
        <strain evidence="9 10">EY-1</strain>
    </source>
</reference>
<dbReference type="GO" id="GO:0005886">
    <property type="term" value="C:plasma membrane"/>
    <property type="evidence" value="ECO:0007669"/>
    <property type="project" value="UniProtKB-SubCell"/>
</dbReference>
<dbReference type="AlphaFoldDB" id="A0A0N9V7G0"/>
<evidence type="ECO:0000256" key="8">
    <source>
        <dbReference type="SAM" id="Phobius"/>
    </source>
</evidence>
<dbReference type="InterPro" id="IPR047695">
    <property type="entry name" value="T4SS_VirB10/PtlG"/>
</dbReference>
<evidence type="ECO:0000256" key="2">
    <source>
        <dbReference type="ARBA" id="ARBA00010265"/>
    </source>
</evidence>
<evidence type="ECO:0000256" key="1">
    <source>
        <dbReference type="ARBA" id="ARBA00004162"/>
    </source>
</evidence>
<comment type="subcellular location">
    <subcellularLocation>
        <location evidence="1">Cell membrane</location>
        <topology evidence="1">Single-pass membrane protein</topology>
    </subcellularLocation>
</comment>
<accession>A0A0N9V7G0</accession>
<keyword evidence="3" id="KW-1003">Cell membrane</keyword>
<dbReference type="CDD" id="cd16429">
    <property type="entry name" value="VirB10"/>
    <property type="match status" value="1"/>
</dbReference>
<dbReference type="KEGG" id="smag:AN936_07050"/>
<dbReference type="Proteomes" id="UP000058074">
    <property type="component" value="Chromosome"/>
</dbReference>
<evidence type="ECO:0000313" key="9">
    <source>
        <dbReference type="EMBL" id="ALH80127.1"/>
    </source>
</evidence>
<feature type="region of interest" description="Disordered" evidence="7">
    <location>
        <begin position="1"/>
        <end position="51"/>
    </location>
</feature>
<feature type="region of interest" description="Disordered" evidence="7">
    <location>
        <begin position="166"/>
        <end position="190"/>
    </location>
</feature>
<evidence type="ECO:0000256" key="4">
    <source>
        <dbReference type="ARBA" id="ARBA00022692"/>
    </source>
</evidence>
<comment type="similarity">
    <text evidence="2">Belongs to the TrbI/VirB10 family.</text>
</comment>
<dbReference type="NCBIfam" id="NF038091">
    <property type="entry name" value="T4SS_VirB10"/>
    <property type="match status" value="1"/>
</dbReference>
<keyword evidence="5 8" id="KW-1133">Transmembrane helix</keyword>
<dbReference type="Gene3D" id="2.40.128.260">
    <property type="entry name" value="Type IV secretion system, VirB10/TraB/TrbI"/>
    <property type="match status" value="2"/>
</dbReference>
<gene>
    <name evidence="9" type="ORF">AN936_07050</name>
</gene>
<dbReference type="InterPro" id="IPR005498">
    <property type="entry name" value="T4SS_VirB10/TraB/TrbI"/>
</dbReference>
<evidence type="ECO:0000256" key="6">
    <source>
        <dbReference type="ARBA" id="ARBA00023136"/>
    </source>
</evidence>
<evidence type="ECO:0000256" key="3">
    <source>
        <dbReference type="ARBA" id="ARBA00022475"/>
    </source>
</evidence>
<feature type="region of interest" description="Disordered" evidence="7">
    <location>
        <begin position="112"/>
        <end position="153"/>
    </location>
</feature>
<evidence type="ECO:0000256" key="5">
    <source>
        <dbReference type="ARBA" id="ARBA00022989"/>
    </source>
</evidence>
<feature type="compositionally biased region" description="Basic and acidic residues" evidence="7">
    <location>
        <begin position="7"/>
        <end position="16"/>
    </location>
</feature>
<keyword evidence="4 8" id="KW-0812">Transmembrane</keyword>
<keyword evidence="6 8" id="KW-0472">Membrane</keyword>
<dbReference type="Pfam" id="PF03743">
    <property type="entry name" value="TrbI"/>
    <property type="match status" value="1"/>
</dbReference>
<organism evidence="9 10">
    <name type="scientific">Sphingopyxis macrogoltabida</name>
    <name type="common">Sphingomonas macrogoltabidus</name>
    <dbReference type="NCBI Taxonomy" id="33050"/>
    <lineage>
        <taxon>Bacteria</taxon>
        <taxon>Pseudomonadati</taxon>
        <taxon>Pseudomonadota</taxon>
        <taxon>Alphaproteobacteria</taxon>
        <taxon>Sphingomonadales</taxon>
        <taxon>Sphingomonadaceae</taxon>
        <taxon>Sphingopyxis</taxon>
    </lineage>
</organism>
<dbReference type="EMBL" id="CP012700">
    <property type="protein sequence ID" value="ALH80127.1"/>
    <property type="molecule type" value="Genomic_DNA"/>
</dbReference>
<dbReference type="PATRIC" id="fig|33050.5.peg.1467"/>
<evidence type="ECO:0000313" key="10">
    <source>
        <dbReference type="Proteomes" id="UP000058074"/>
    </source>
</evidence>